<reference evidence="6 7" key="1">
    <citation type="submission" date="2016-10" db="EMBL/GenBank/DDBJ databases">
        <authorList>
            <person name="de Groot N.N."/>
        </authorList>
    </citation>
    <scope>NUCLEOTIDE SEQUENCE [LARGE SCALE GENOMIC DNA]</scope>
    <source>
        <strain evidence="6 7">CGMCC 4.2022</strain>
    </source>
</reference>
<keyword evidence="7" id="KW-1185">Reference proteome</keyword>
<feature type="transmembrane region" description="Helical" evidence="5">
    <location>
        <begin position="48"/>
        <end position="68"/>
    </location>
</feature>
<accession>A0A1H0PVU4</accession>
<feature type="transmembrane region" description="Helical" evidence="5">
    <location>
        <begin position="73"/>
        <end position="93"/>
    </location>
</feature>
<dbReference type="AlphaFoldDB" id="A0A1H0PVU4"/>
<dbReference type="GO" id="GO:0016020">
    <property type="term" value="C:membrane"/>
    <property type="evidence" value="ECO:0007669"/>
    <property type="project" value="UniProtKB-SubCell"/>
</dbReference>
<dbReference type="InterPro" id="IPR032808">
    <property type="entry name" value="DoxX"/>
</dbReference>
<organism evidence="6 7">
    <name type="scientific">Actinacidiphila guanduensis</name>
    <dbReference type="NCBI Taxonomy" id="310781"/>
    <lineage>
        <taxon>Bacteria</taxon>
        <taxon>Bacillati</taxon>
        <taxon>Actinomycetota</taxon>
        <taxon>Actinomycetes</taxon>
        <taxon>Kitasatosporales</taxon>
        <taxon>Streptomycetaceae</taxon>
        <taxon>Actinacidiphila</taxon>
    </lineage>
</organism>
<keyword evidence="3 5" id="KW-1133">Transmembrane helix</keyword>
<comment type="subcellular location">
    <subcellularLocation>
        <location evidence="1">Membrane</location>
        <topology evidence="1">Multi-pass membrane protein</topology>
    </subcellularLocation>
</comment>
<dbReference type="STRING" id="310781.SAMN05216259_11727"/>
<evidence type="ECO:0000313" key="7">
    <source>
        <dbReference type="Proteomes" id="UP000199341"/>
    </source>
</evidence>
<evidence type="ECO:0000313" key="6">
    <source>
        <dbReference type="EMBL" id="SDP09144.1"/>
    </source>
</evidence>
<dbReference type="OrthoDB" id="3790625at2"/>
<name>A0A1H0PVU4_9ACTN</name>
<dbReference type="EMBL" id="FNIE01000017">
    <property type="protein sequence ID" value="SDP09144.1"/>
    <property type="molecule type" value="Genomic_DNA"/>
</dbReference>
<dbReference type="Pfam" id="PF13564">
    <property type="entry name" value="DoxX_2"/>
    <property type="match status" value="1"/>
</dbReference>
<sequence>MDVFAWILTSLLALVFLVAGLVKAVTPYPKLMENPSMGWAADFTAWQVKTIAVLEVLGAVGIVVPWAFDTAKVVAPIAAAGLAVTMVGATIVHGRRAEWSQVAVNAVLFALAVAVAAVRFAQL</sequence>
<gene>
    <name evidence="6" type="ORF">SAMN05216259_11727</name>
</gene>
<keyword evidence="2 5" id="KW-0812">Transmembrane</keyword>
<evidence type="ECO:0000256" key="1">
    <source>
        <dbReference type="ARBA" id="ARBA00004141"/>
    </source>
</evidence>
<keyword evidence="4 5" id="KW-0472">Membrane</keyword>
<protein>
    <submittedName>
        <fullName evidence="6">DoxX-like family protein</fullName>
    </submittedName>
</protein>
<dbReference type="RefSeq" id="WP_093787641.1">
    <property type="nucleotide sequence ID" value="NZ_FNIE01000017.1"/>
</dbReference>
<evidence type="ECO:0000256" key="4">
    <source>
        <dbReference type="ARBA" id="ARBA00023136"/>
    </source>
</evidence>
<dbReference type="Proteomes" id="UP000199341">
    <property type="component" value="Unassembled WGS sequence"/>
</dbReference>
<evidence type="ECO:0000256" key="2">
    <source>
        <dbReference type="ARBA" id="ARBA00022692"/>
    </source>
</evidence>
<proteinExistence type="predicted"/>
<feature type="transmembrane region" description="Helical" evidence="5">
    <location>
        <begin position="99"/>
        <end position="121"/>
    </location>
</feature>
<evidence type="ECO:0000256" key="3">
    <source>
        <dbReference type="ARBA" id="ARBA00022989"/>
    </source>
</evidence>
<evidence type="ECO:0000256" key="5">
    <source>
        <dbReference type="SAM" id="Phobius"/>
    </source>
</evidence>